<reference evidence="1 2" key="1">
    <citation type="submission" date="2021-06" db="EMBL/GenBank/DDBJ databases">
        <title>Caerostris darwini draft genome.</title>
        <authorList>
            <person name="Kono N."/>
            <person name="Arakawa K."/>
        </authorList>
    </citation>
    <scope>NUCLEOTIDE SEQUENCE [LARGE SCALE GENOMIC DNA]</scope>
</reference>
<dbReference type="GO" id="GO:0003676">
    <property type="term" value="F:nucleic acid binding"/>
    <property type="evidence" value="ECO:0007669"/>
    <property type="project" value="InterPro"/>
</dbReference>
<keyword evidence="1" id="KW-0548">Nucleotidyltransferase</keyword>
<dbReference type="EMBL" id="BPLQ01010363">
    <property type="protein sequence ID" value="GIY50230.1"/>
    <property type="molecule type" value="Genomic_DNA"/>
</dbReference>
<evidence type="ECO:0000313" key="1">
    <source>
        <dbReference type="EMBL" id="GIY50230.1"/>
    </source>
</evidence>
<sequence length="108" mass="11977">MEEFMKTCDVCRAGKSNDKKKTPLTFVPVISELFSKINIDAVGSLPASKSENKYIITALGMFSKYPETVVVTNISSPSVNDEFFQIFSHIGVFISVFQLIKKPPSSVH</sequence>
<dbReference type="InterPro" id="IPR036397">
    <property type="entry name" value="RNaseH_sf"/>
</dbReference>
<dbReference type="InterPro" id="IPR012337">
    <property type="entry name" value="RNaseH-like_sf"/>
</dbReference>
<dbReference type="PANTHER" id="PTHR37984:SF15">
    <property type="entry name" value="INTEGRASE CATALYTIC DOMAIN-CONTAINING PROTEIN"/>
    <property type="match status" value="1"/>
</dbReference>
<dbReference type="InterPro" id="IPR050951">
    <property type="entry name" value="Retrovirus_Pol_polyprotein"/>
</dbReference>
<evidence type="ECO:0000313" key="2">
    <source>
        <dbReference type="Proteomes" id="UP001054837"/>
    </source>
</evidence>
<organism evidence="1 2">
    <name type="scientific">Caerostris darwini</name>
    <dbReference type="NCBI Taxonomy" id="1538125"/>
    <lineage>
        <taxon>Eukaryota</taxon>
        <taxon>Metazoa</taxon>
        <taxon>Ecdysozoa</taxon>
        <taxon>Arthropoda</taxon>
        <taxon>Chelicerata</taxon>
        <taxon>Arachnida</taxon>
        <taxon>Araneae</taxon>
        <taxon>Araneomorphae</taxon>
        <taxon>Entelegynae</taxon>
        <taxon>Araneoidea</taxon>
        <taxon>Araneidae</taxon>
        <taxon>Caerostris</taxon>
    </lineage>
</organism>
<dbReference type="Gene3D" id="3.30.420.10">
    <property type="entry name" value="Ribonuclease H-like superfamily/Ribonuclease H"/>
    <property type="match status" value="1"/>
</dbReference>
<keyword evidence="1" id="KW-0695">RNA-directed DNA polymerase</keyword>
<name>A0AAV4TVE0_9ARAC</name>
<dbReference type="AlphaFoldDB" id="A0AAV4TVE0"/>
<dbReference type="GO" id="GO:0003964">
    <property type="term" value="F:RNA-directed DNA polymerase activity"/>
    <property type="evidence" value="ECO:0007669"/>
    <property type="project" value="UniProtKB-KW"/>
</dbReference>
<dbReference type="PANTHER" id="PTHR37984">
    <property type="entry name" value="PROTEIN CBG26694"/>
    <property type="match status" value="1"/>
</dbReference>
<dbReference type="SUPFAM" id="SSF53098">
    <property type="entry name" value="Ribonuclease H-like"/>
    <property type="match status" value="1"/>
</dbReference>
<keyword evidence="2" id="KW-1185">Reference proteome</keyword>
<keyword evidence="1" id="KW-0808">Transferase</keyword>
<gene>
    <name evidence="1" type="primary">pol_3632</name>
    <name evidence="1" type="ORF">CDAR_319101</name>
</gene>
<accession>A0AAV4TVE0</accession>
<dbReference type="Proteomes" id="UP001054837">
    <property type="component" value="Unassembled WGS sequence"/>
</dbReference>
<protein>
    <submittedName>
        <fullName evidence="1">Reverse transcriptase</fullName>
    </submittedName>
</protein>
<comment type="caution">
    <text evidence="1">The sequence shown here is derived from an EMBL/GenBank/DDBJ whole genome shotgun (WGS) entry which is preliminary data.</text>
</comment>
<proteinExistence type="predicted"/>